<sequence length="183" mass="20519">MRKITVFNNITLDGYFTDANGDMSWAYNRSNDPEWDAFVNGNAKGESVLLFGRITYEMMAGYWPTPMAAEQNPELAKRMNKLQKIVVSNTLDKVSWENTALIHDIADIQRIKNEPGNNITILGSGSIVSQLTKEGLIDEYQLVVNPFILGKGRTMFDSSLPVKLIQTRAFANGNVLLSYVKHT</sequence>
<dbReference type="SUPFAM" id="SSF53597">
    <property type="entry name" value="Dihydrofolate reductase-like"/>
    <property type="match status" value="1"/>
</dbReference>
<dbReference type="Gene3D" id="3.40.430.10">
    <property type="entry name" value="Dihydrofolate Reductase, subunit A"/>
    <property type="match status" value="1"/>
</dbReference>
<dbReference type="Proteomes" id="UP000468388">
    <property type="component" value="Unassembled WGS sequence"/>
</dbReference>
<evidence type="ECO:0000313" key="2">
    <source>
        <dbReference type="EMBL" id="MVT41360.1"/>
    </source>
</evidence>
<dbReference type="PANTHER" id="PTHR38011">
    <property type="entry name" value="DIHYDROFOLATE REDUCTASE FAMILY PROTEIN (AFU_ORTHOLOGUE AFUA_8G06820)"/>
    <property type="match status" value="1"/>
</dbReference>
<evidence type="ECO:0000313" key="3">
    <source>
        <dbReference type="Proteomes" id="UP000468388"/>
    </source>
</evidence>
<feature type="domain" description="Bacterial bifunctional deaminase-reductase C-terminal" evidence="1">
    <location>
        <begin position="2"/>
        <end position="175"/>
    </location>
</feature>
<name>A0A6N8J806_9BACT</name>
<accession>A0A6N8J806</accession>
<protein>
    <submittedName>
        <fullName evidence="2">Dihydrofolate reductase</fullName>
    </submittedName>
</protein>
<dbReference type="Pfam" id="PF01872">
    <property type="entry name" value="RibD_C"/>
    <property type="match status" value="1"/>
</dbReference>
<dbReference type="GO" id="GO:0009231">
    <property type="term" value="P:riboflavin biosynthetic process"/>
    <property type="evidence" value="ECO:0007669"/>
    <property type="project" value="InterPro"/>
</dbReference>
<dbReference type="GO" id="GO:0008703">
    <property type="term" value="F:5-amino-6-(5-phosphoribosylamino)uracil reductase activity"/>
    <property type="evidence" value="ECO:0007669"/>
    <property type="project" value="InterPro"/>
</dbReference>
<dbReference type="OrthoDB" id="195113at2"/>
<evidence type="ECO:0000259" key="1">
    <source>
        <dbReference type="Pfam" id="PF01872"/>
    </source>
</evidence>
<dbReference type="InterPro" id="IPR002734">
    <property type="entry name" value="RibDG_C"/>
</dbReference>
<proteinExistence type="predicted"/>
<dbReference type="InterPro" id="IPR050765">
    <property type="entry name" value="Riboflavin_Biosynth_HTPR"/>
</dbReference>
<organism evidence="2 3">
    <name type="scientific">Chitinophaga oryziterrae</name>
    <dbReference type="NCBI Taxonomy" id="1031224"/>
    <lineage>
        <taxon>Bacteria</taxon>
        <taxon>Pseudomonadati</taxon>
        <taxon>Bacteroidota</taxon>
        <taxon>Chitinophagia</taxon>
        <taxon>Chitinophagales</taxon>
        <taxon>Chitinophagaceae</taxon>
        <taxon>Chitinophaga</taxon>
    </lineage>
</organism>
<reference evidence="2 3" key="1">
    <citation type="submission" date="2019-12" db="EMBL/GenBank/DDBJ databases">
        <title>The draft genomic sequence of strain Chitinophaga oryziterrae JCM 16595.</title>
        <authorList>
            <person name="Zhang X."/>
        </authorList>
    </citation>
    <scope>NUCLEOTIDE SEQUENCE [LARGE SCALE GENOMIC DNA]</scope>
    <source>
        <strain evidence="2 3">JCM 16595</strain>
    </source>
</reference>
<dbReference type="InterPro" id="IPR024072">
    <property type="entry name" value="DHFR-like_dom_sf"/>
</dbReference>
<dbReference type="AlphaFoldDB" id="A0A6N8J806"/>
<keyword evidence="3" id="KW-1185">Reference proteome</keyword>
<dbReference type="EMBL" id="WRXO01000003">
    <property type="protein sequence ID" value="MVT41360.1"/>
    <property type="molecule type" value="Genomic_DNA"/>
</dbReference>
<comment type="caution">
    <text evidence="2">The sequence shown here is derived from an EMBL/GenBank/DDBJ whole genome shotgun (WGS) entry which is preliminary data.</text>
</comment>
<dbReference type="RefSeq" id="WP_157299989.1">
    <property type="nucleotide sequence ID" value="NZ_BAAAZB010000025.1"/>
</dbReference>
<dbReference type="PANTHER" id="PTHR38011:SF11">
    <property type="entry name" value="2,5-DIAMINO-6-RIBOSYLAMINO-4(3H)-PYRIMIDINONE 5'-PHOSPHATE REDUCTASE"/>
    <property type="match status" value="1"/>
</dbReference>
<gene>
    <name evidence="2" type="ORF">GO495_12260</name>
</gene>